<evidence type="ECO:0000313" key="2">
    <source>
        <dbReference type="Proteomes" id="UP000663879"/>
    </source>
</evidence>
<dbReference type="AlphaFoldDB" id="A0A813M318"/>
<comment type="caution">
    <text evidence="1">The sequence shown here is derived from an EMBL/GenBank/DDBJ whole genome shotgun (WGS) entry which is preliminary data.</text>
</comment>
<gene>
    <name evidence="1" type="ORF">OXX778_LOCUS739</name>
</gene>
<accession>A0A813M318</accession>
<dbReference type="OrthoDB" id="10049726at2759"/>
<keyword evidence="2" id="KW-1185">Reference proteome</keyword>
<dbReference type="EMBL" id="CAJNOC010000039">
    <property type="protein sequence ID" value="CAF0709056.1"/>
    <property type="molecule type" value="Genomic_DNA"/>
</dbReference>
<organism evidence="1 2">
    <name type="scientific">Brachionus calyciflorus</name>
    <dbReference type="NCBI Taxonomy" id="104777"/>
    <lineage>
        <taxon>Eukaryota</taxon>
        <taxon>Metazoa</taxon>
        <taxon>Spiralia</taxon>
        <taxon>Gnathifera</taxon>
        <taxon>Rotifera</taxon>
        <taxon>Eurotatoria</taxon>
        <taxon>Monogononta</taxon>
        <taxon>Pseudotrocha</taxon>
        <taxon>Ploima</taxon>
        <taxon>Brachionidae</taxon>
        <taxon>Brachionus</taxon>
    </lineage>
</organism>
<protein>
    <submittedName>
        <fullName evidence="1">Uncharacterized protein</fullName>
    </submittedName>
</protein>
<reference evidence="1" key="1">
    <citation type="submission" date="2021-02" db="EMBL/GenBank/DDBJ databases">
        <authorList>
            <person name="Nowell W R."/>
        </authorList>
    </citation>
    <scope>NUCLEOTIDE SEQUENCE</scope>
    <source>
        <strain evidence="1">Ploen Becks lab</strain>
    </source>
</reference>
<proteinExistence type="predicted"/>
<dbReference type="Proteomes" id="UP000663879">
    <property type="component" value="Unassembled WGS sequence"/>
</dbReference>
<evidence type="ECO:0000313" key="1">
    <source>
        <dbReference type="EMBL" id="CAF0709056.1"/>
    </source>
</evidence>
<name>A0A813M318_9BILA</name>
<sequence length="121" mass="13893">MFQRKFFSGLKKRPLVKPLFITSSNGRIIYVYGDNSATDIDALIIKKVLDSDKYLRNLLKNGYLALFDFGFKECIARLKADFQIIDSEEEDDDSTINTEATIKRSFSTASDIQNNPIRTKR</sequence>